<keyword evidence="4" id="KW-1003">Cell membrane</keyword>
<keyword evidence="6 8" id="KW-1133">Transmembrane helix</keyword>
<keyword evidence="7 8" id="KW-0472">Membrane</keyword>
<dbReference type="PANTHER" id="PTHR34979">
    <property type="entry name" value="INNER MEMBRANE PROTEIN YGAZ"/>
    <property type="match status" value="1"/>
</dbReference>
<evidence type="ECO:0000256" key="4">
    <source>
        <dbReference type="ARBA" id="ARBA00022475"/>
    </source>
</evidence>
<keyword evidence="10" id="KW-1185">Reference proteome</keyword>
<dbReference type="AlphaFoldDB" id="A0A9J6PUH4"/>
<feature type="transmembrane region" description="Helical" evidence="8">
    <location>
        <begin position="181"/>
        <end position="199"/>
    </location>
</feature>
<comment type="caution">
    <text evidence="9">The sequence shown here is derived from an EMBL/GenBank/DDBJ whole genome shotgun (WGS) entry which is preliminary data.</text>
</comment>
<evidence type="ECO:0000256" key="5">
    <source>
        <dbReference type="ARBA" id="ARBA00022692"/>
    </source>
</evidence>
<dbReference type="EMBL" id="JAODIM010000039">
    <property type="protein sequence ID" value="MCU5777687.1"/>
    <property type="molecule type" value="Genomic_DNA"/>
</dbReference>
<comment type="subcellular location">
    <subcellularLocation>
        <location evidence="1">Cell membrane</location>
        <topology evidence="1">Multi-pass membrane protein</topology>
    </subcellularLocation>
</comment>
<proteinExistence type="inferred from homology"/>
<feature type="transmembrane region" description="Helical" evidence="8">
    <location>
        <begin position="219"/>
        <end position="243"/>
    </location>
</feature>
<dbReference type="GO" id="GO:1903785">
    <property type="term" value="P:L-valine transmembrane transport"/>
    <property type="evidence" value="ECO:0007669"/>
    <property type="project" value="TreeGrafter"/>
</dbReference>
<keyword evidence="5 8" id="KW-0812">Transmembrane</keyword>
<feature type="transmembrane region" description="Helical" evidence="8">
    <location>
        <begin position="149"/>
        <end position="174"/>
    </location>
</feature>
<dbReference type="GO" id="GO:0005886">
    <property type="term" value="C:plasma membrane"/>
    <property type="evidence" value="ECO:0007669"/>
    <property type="project" value="UniProtKB-SubCell"/>
</dbReference>
<evidence type="ECO:0000313" key="9">
    <source>
        <dbReference type="EMBL" id="MCU5777687.1"/>
    </source>
</evidence>
<name>A0A9J6PUH4_9GAMM</name>
<dbReference type="Pfam" id="PF03591">
    <property type="entry name" value="AzlC"/>
    <property type="match status" value="1"/>
</dbReference>
<comment type="similarity">
    <text evidence="2">Belongs to the AzlC family.</text>
</comment>
<evidence type="ECO:0000256" key="2">
    <source>
        <dbReference type="ARBA" id="ARBA00010735"/>
    </source>
</evidence>
<evidence type="ECO:0000256" key="1">
    <source>
        <dbReference type="ARBA" id="ARBA00004651"/>
    </source>
</evidence>
<evidence type="ECO:0000313" key="10">
    <source>
        <dbReference type="Proteomes" id="UP001064262"/>
    </source>
</evidence>
<evidence type="ECO:0000256" key="3">
    <source>
        <dbReference type="ARBA" id="ARBA00022448"/>
    </source>
</evidence>
<gene>
    <name evidence="9" type="ORF">N5923_09295</name>
</gene>
<evidence type="ECO:0000256" key="6">
    <source>
        <dbReference type="ARBA" id="ARBA00022989"/>
    </source>
</evidence>
<dbReference type="Proteomes" id="UP001064262">
    <property type="component" value="Unassembled WGS sequence"/>
</dbReference>
<accession>A0A9J6PUH4</accession>
<dbReference type="PANTHER" id="PTHR34979:SF1">
    <property type="entry name" value="INNER MEMBRANE PROTEIN YGAZ"/>
    <property type="match status" value="1"/>
</dbReference>
<organism evidence="9 10">
    <name type="scientific">Winslowiella arboricola</name>
    <dbReference type="NCBI Taxonomy" id="2978220"/>
    <lineage>
        <taxon>Bacteria</taxon>
        <taxon>Pseudomonadati</taxon>
        <taxon>Pseudomonadota</taxon>
        <taxon>Gammaproteobacteria</taxon>
        <taxon>Enterobacterales</taxon>
        <taxon>Erwiniaceae</taxon>
        <taxon>Winslowiella</taxon>
    </lineage>
</organism>
<dbReference type="InterPro" id="IPR011606">
    <property type="entry name" value="Brnchd-chn_aa_trnsp_permease"/>
</dbReference>
<keyword evidence="3" id="KW-0813">Transport</keyword>
<protein>
    <submittedName>
        <fullName evidence="9">AzlC family ABC transporter permease</fullName>
    </submittedName>
</protein>
<evidence type="ECO:0000256" key="8">
    <source>
        <dbReference type="SAM" id="Phobius"/>
    </source>
</evidence>
<evidence type="ECO:0000256" key="7">
    <source>
        <dbReference type="ARBA" id="ARBA00023136"/>
    </source>
</evidence>
<reference evidence="9" key="1">
    <citation type="submission" date="2022-09" db="EMBL/GenBank/DDBJ databases">
        <title>Winslowiella arboricola sp. nov., isolated from bleeding cankers on broadleaf hosts.</title>
        <authorList>
            <person name="Brady C."/>
            <person name="Kaur S."/>
            <person name="Crampton B."/>
            <person name="Maddock D."/>
            <person name="Arnold D."/>
            <person name="Denman S."/>
        </authorList>
    </citation>
    <scope>NUCLEOTIDE SEQUENCE</scope>
    <source>
        <strain evidence="9">BAC 15a-03b</strain>
    </source>
</reference>
<sequence length="248" mass="27037">MSLTGSAWRETSNLTMKSEIWRGVRASLPMLLGVVPLALVLGAQAAKKGFSALELPLMTGLNFAGGSELAAIELWTHPPQILVIMMVTFLINSRHILMGAAIEPHLRHLPPHKAFAALFFMTDESWAMGMADAAKRRQEGLNSSFSMPYYAGVCASLYLVWVLFTTSGVLLGPLIGDISQWGFDMAFPAIFLVLLRGMWRGFHAARPWMVSLVMAAGTWHLFPGAWYVPVGALSGVITAILLAGRNHD</sequence>
<dbReference type="RefSeq" id="WP_267143092.1">
    <property type="nucleotide sequence ID" value="NZ_JAODIL010000075.1"/>
</dbReference>